<reference evidence="1" key="1">
    <citation type="submission" date="2014-11" db="EMBL/GenBank/DDBJ databases">
        <authorList>
            <person name="Amaro Gonzalez C."/>
        </authorList>
    </citation>
    <scope>NUCLEOTIDE SEQUENCE</scope>
</reference>
<sequence>MCYFSINLCCLCNIKLLFKCNSYENSNVI</sequence>
<dbReference type="EMBL" id="GBXM01003958">
    <property type="protein sequence ID" value="JAI04620.1"/>
    <property type="molecule type" value="Transcribed_RNA"/>
</dbReference>
<organism evidence="1">
    <name type="scientific">Anguilla anguilla</name>
    <name type="common">European freshwater eel</name>
    <name type="synonym">Muraena anguilla</name>
    <dbReference type="NCBI Taxonomy" id="7936"/>
    <lineage>
        <taxon>Eukaryota</taxon>
        <taxon>Metazoa</taxon>
        <taxon>Chordata</taxon>
        <taxon>Craniata</taxon>
        <taxon>Vertebrata</taxon>
        <taxon>Euteleostomi</taxon>
        <taxon>Actinopterygii</taxon>
        <taxon>Neopterygii</taxon>
        <taxon>Teleostei</taxon>
        <taxon>Anguilliformes</taxon>
        <taxon>Anguillidae</taxon>
        <taxon>Anguilla</taxon>
    </lineage>
</organism>
<name>A0A0E9XPP6_ANGAN</name>
<accession>A0A0E9XPP6</accession>
<reference evidence="1" key="2">
    <citation type="journal article" date="2015" name="Fish Shellfish Immunol.">
        <title>Early steps in the European eel (Anguilla anguilla)-Vibrio vulnificus interaction in the gills: Role of the RtxA13 toxin.</title>
        <authorList>
            <person name="Callol A."/>
            <person name="Pajuelo D."/>
            <person name="Ebbesson L."/>
            <person name="Teles M."/>
            <person name="MacKenzie S."/>
            <person name="Amaro C."/>
        </authorList>
    </citation>
    <scope>NUCLEOTIDE SEQUENCE</scope>
</reference>
<proteinExistence type="predicted"/>
<evidence type="ECO:0000313" key="1">
    <source>
        <dbReference type="EMBL" id="JAI04620.1"/>
    </source>
</evidence>
<dbReference type="AlphaFoldDB" id="A0A0E9XPP6"/>
<protein>
    <submittedName>
        <fullName evidence="1">Uncharacterized protein</fullName>
    </submittedName>
</protein>